<evidence type="ECO:0000256" key="1">
    <source>
        <dbReference type="ARBA" id="ARBA00004211"/>
    </source>
</evidence>
<dbReference type="OrthoDB" id="75724at2759"/>
<evidence type="ECO:0000256" key="4">
    <source>
        <dbReference type="ARBA" id="ARBA00022989"/>
    </source>
</evidence>
<comment type="similarity">
    <text evidence="2">Belongs to the VAMP-associated protein (VAP) (TC 9.B.17) family.</text>
</comment>
<dbReference type="InterPro" id="IPR013783">
    <property type="entry name" value="Ig-like_fold"/>
</dbReference>
<protein>
    <recommendedName>
        <fullName evidence="6">MSP domain-containing protein</fullName>
    </recommendedName>
</protein>
<gene>
    <name evidence="7" type="ORF">ACHHYP_10842</name>
</gene>
<dbReference type="Proteomes" id="UP000243579">
    <property type="component" value="Unassembled WGS sequence"/>
</dbReference>
<reference evidence="7 8" key="1">
    <citation type="journal article" date="2014" name="Genome Biol. Evol.">
        <title>The secreted proteins of Achlya hypogyna and Thraustotheca clavata identify the ancestral oomycete secretome and reveal gene acquisitions by horizontal gene transfer.</title>
        <authorList>
            <person name="Misner I."/>
            <person name="Blouin N."/>
            <person name="Leonard G."/>
            <person name="Richards T.A."/>
            <person name="Lane C.E."/>
        </authorList>
    </citation>
    <scope>NUCLEOTIDE SEQUENCE [LARGE SCALE GENOMIC DNA]</scope>
    <source>
        <strain evidence="7 8">ATCC 48635</strain>
    </source>
</reference>
<dbReference type="InterPro" id="IPR016763">
    <property type="entry name" value="VAP"/>
</dbReference>
<evidence type="ECO:0000256" key="5">
    <source>
        <dbReference type="ARBA" id="ARBA00023136"/>
    </source>
</evidence>
<feature type="domain" description="MSP" evidence="6">
    <location>
        <begin position="109"/>
        <end position="248"/>
    </location>
</feature>
<feature type="domain" description="MSP" evidence="6">
    <location>
        <begin position="260"/>
        <end position="409"/>
    </location>
</feature>
<evidence type="ECO:0000256" key="3">
    <source>
        <dbReference type="ARBA" id="ARBA00022692"/>
    </source>
</evidence>
<keyword evidence="8" id="KW-1185">Reference proteome</keyword>
<comment type="caution">
    <text evidence="7">The sequence shown here is derived from an EMBL/GenBank/DDBJ whole genome shotgun (WGS) entry which is preliminary data.</text>
</comment>
<evidence type="ECO:0000256" key="2">
    <source>
        <dbReference type="ARBA" id="ARBA00008932"/>
    </source>
</evidence>
<dbReference type="GO" id="GO:0061817">
    <property type="term" value="P:endoplasmic reticulum-plasma membrane tethering"/>
    <property type="evidence" value="ECO:0007669"/>
    <property type="project" value="TreeGrafter"/>
</dbReference>
<dbReference type="PANTHER" id="PTHR10809:SF6">
    <property type="entry name" value="AT11025P-RELATED"/>
    <property type="match status" value="1"/>
</dbReference>
<dbReference type="PROSITE" id="PS50202">
    <property type="entry name" value="MSP"/>
    <property type="match status" value="2"/>
</dbReference>
<evidence type="ECO:0000313" key="8">
    <source>
        <dbReference type="Proteomes" id="UP000243579"/>
    </source>
</evidence>
<dbReference type="GO" id="GO:0090158">
    <property type="term" value="P:endoplasmic reticulum membrane organization"/>
    <property type="evidence" value="ECO:0007669"/>
    <property type="project" value="TreeGrafter"/>
</dbReference>
<dbReference type="EMBL" id="JNBR01001524">
    <property type="protein sequence ID" value="OQR86179.1"/>
    <property type="molecule type" value="Genomic_DNA"/>
</dbReference>
<sequence length="412" mass="45827">MLHRATAPCLSVDDILSQENFQLTATGESRYSLDTVGSLASGDWPAPMLFRESQSSAGSGWNTHGLDASFEWTTALTKDAGVPSVDVSSTSTAWTTTASATSKTTPAAVISVEPTELHFDVNLAPKHTLKITNVSRAQSILFKIKTPSRYRQHYVITPNKGILRPLASVTITIEIPPQEASRLIQTNTREYTKMWAHPVMLQLLKVHDDVYDQLDCMEYDEREQLHSTLWAAAEAWRLDEKMLTFHAKCTRLAFLEARHSALAAPSLHVTATQRLLDAAVHALRLTALDASATLHLHNRAPVPLAYKVLTTAPSRYRISPSFLLLMPKTHAELRISFTKSFQTSARHVGSSVRLKDTLRIEVVVLPGLTPHVQVEARRSQDEIKRIVQAMWPKFDTDAKEMTYLSCVVDLAP</sequence>
<dbReference type="InterPro" id="IPR000535">
    <property type="entry name" value="MSP_dom"/>
</dbReference>
<dbReference type="AlphaFoldDB" id="A0A1V9YKC5"/>
<accession>A0A1V9YKC5</accession>
<name>A0A1V9YKC5_ACHHY</name>
<keyword evidence="5" id="KW-0472">Membrane</keyword>
<dbReference type="GO" id="GO:0005789">
    <property type="term" value="C:endoplasmic reticulum membrane"/>
    <property type="evidence" value="ECO:0007669"/>
    <property type="project" value="InterPro"/>
</dbReference>
<dbReference type="SUPFAM" id="SSF49354">
    <property type="entry name" value="PapD-like"/>
    <property type="match status" value="2"/>
</dbReference>
<dbReference type="GO" id="GO:0005886">
    <property type="term" value="C:plasma membrane"/>
    <property type="evidence" value="ECO:0007669"/>
    <property type="project" value="TreeGrafter"/>
</dbReference>
<keyword evidence="4" id="KW-1133">Transmembrane helix</keyword>
<dbReference type="Gene3D" id="2.60.40.10">
    <property type="entry name" value="Immunoglobulins"/>
    <property type="match status" value="2"/>
</dbReference>
<dbReference type="Pfam" id="PF00635">
    <property type="entry name" value="Motile_Sperm"/>
    <property type="match status" value="2"/>
</dbReference>
<evidence type="ECO:0000259" key="6">
    <source>
        <dbReference type="PROSITE" id="PS50202"/>
    </source>
</evidence>
<comment type="subcellular location">
    <subcellularLocation>
        <location evidence="1">Membrane</location>
        <topology evidence="1">Single-pass type IV membrane protein</topology>
    </subcellularLocation>
</comment>
<proteinExistence type="inferred from homology"/>
<keyword evidence="3" id="KW-0812">Transmembrane</keyword>
<organism evidence="7 8">
    <name type="scientific">Achlya hypogyna</name>
    <name type="common">Oomycete</name>
    <name type="synonym">Protoachlya hypogyna</name>
    <dbReference type="NCBI Taxonomy" id="1202772"/>
    <lineage>
        <taxon>Eukaryota</taxon>
        <taxon>Sar</taxon>
        <taxon>Stramenopiles</taxon>
        <taxon>Oomycota</taxon>
        <taxon>Saprolegniomycetes</taxon>
        <taxon>Saprolegniales</taxon>
        <taxon>Achlyaceae</taxon>
        <taxon>Achlya</taxon>
    </lineage>
</organism>
<evidence type="ECO:0000313" key="7">
    <source>
        <dbReference type="EMBL" id="OQR86179.1"/>
    </source>
</evidence>
<dbReference type="PANTHER" id="PTHR10809">
    <property type="entry name" value="VESICLE-ASSOCIATED MEMBRANE PROTEIN-ASSOCIATED PROTEIN"/>
    <property type="match status" value="1"/>
</dbReference>
<dbReference type="InterPro" id="IPR008962">
    <property type="entry name" value="PapD-like_sf"/>
</dbReference>